<protein>
    <submittedName>
        <fullName evidence="2">SIS domain-containing protein</fullName>
    </submittedName>
</protein>
<name>A0ABV5I9G1_9ACTN</name>
<accession>A0ABV5I9G1</accession>
<gene>
    <name evidence="2" type="ORF">ACFFV7_08275</name>
</gene>
<dbReference type="RefSeq" id="WP_308427313.1">
    <property type="nucleotide sequence ID" value="NZ_BMRC01000012.1"/>
</dbReference>
<dbReference type="PROSITE" id="PS51464">
    <property type="entry name" value="SIS"/>
    <property type="match status" value="1"/>
</dbReference>
<dbReference type="Gene3D" id="3.40.50.10490">
    <property type="entry name" value="Glucose-6-phosphate isomerase like protein, domain 1"/>
    <property type="match status" value="1"/>
</dbReference>
<dbReference type="PANTHER" id="PTHR30390">
    <property type="entry name" value="SEDOHEPTULOSE 7-PHOSPHATE ISOMERASE / DNAA INITIATOR-ASSOCIATING FACTOR FOR REPLICATION INITIATION"/>
    <property type="match status" value="1"/>
</dbReference>
<dbReference type="PANTHER" id="PTHR30390:SF6">
    <property type="entry name" value="DNAA INITIATOR-ASSOCIATING PROTEIN DIAA"/>
    <property type="match status" value="1"/>
</dbReference>
<comment type="caution">
    <text evidence="2">The sequence shown here is derived from an EMBL/GenBank/DDBJ whole genome shotgun (WGS) entry which is preliminary data.</text>
</comment>
<sequence length="85" mass="8491">MRAHGRPGDVLVCLSAGGGSPNVPAAARAAQETGIAAWALTGPAPNPPAGQCDEAVAVPAEETATVQNVHLAMIHLLCDAIEEAL</sequence>
<keyword evidence="3" id="KW-1185">Reference proteome</keyword>
<dbReference type="SUPFAM" id="SSF53697">
    <property type="entry name" value="SIS domain"/>
    <property type="match status" value="1"/>
</dbReference>
<evidence type="ECO:0000313" key="2">
    <source>
        <dbReference type="EMBL" id="MFB9201180.1"/>
    </source>
</evidence>
<evidence type="ECO:0000259" key="1">
    <source>
        <dbReference type="PROSITE" id="PS51464"/>
    </source>
</evidence>
<dbReference type="EMBL" id="JBHMEI010000004">
    <property type="protein sequence ID" value="MFB9201180.1"/>
    <property type="molecule type" value="Genomic_DNA"/>
</dbReference>
<dbReference type="InterPro" id="IPR001347">
    <property type="entry name" value="SIS_dom"/>
</dbReference>
<organism evidence="2 3">
    <name type="scientific">Nonomuraea spiralis</name>
    <dbReference type="NCBI Taxonomy" id="46182"/>
    <lineage>
        <taxon>Bacteria</taxon>
        <taxon>Bacillati</taxon>
        <taxon>Actinomycetota</taxon>
        <taxon>Actinomycetes</taxon>
        <taxon>Streptosporangiales</taxon>
        <taxon>Streptosporangiaceae</taxon>
        <taxon>Nonomuraea</taxon>
    </lineage>
</organism>
<dbReference type="InterPro" id="IPR050099">
    <property type="entry name" value="SIS_GmhA/DiaA_subfam"/>
</dbReference>
<evidence type="ECO:0000313" key="3">
    <source>
        <dbReference type="Proteomes" id="UP001589647"/>
    </source>
</evidence>
<dbReference type="InterPro" id="IPR046348">
    <property type="entry name" value="SIS_dom_sf"/>
</dbReference>
<dbReference type="Proteomes" id="UP001589647">
    <property type="component" value="Unassembled WGS sequence"/>
</dbReference>
<reference evidence="2 3" key="1">
    <citation type="submission" date="2024-09" db="EMBL/GenBank/DDBJ databases">
        <authorList>
            <person name="Sun Q."/>
            <person name="Mori K."/>
        </authorList>
    </citation>
    <scope>NUCLEOTIDE SEQUENCE [LARGE SCALE GENOMIC DNA]</scope>
    <source>
        <strain evidence="2 3">CCM 3426</strain>
    </source>
</reference>
<proteinExistence type="predicted"/>
<feature type="domain" description="SIS" evidence="1">
    <location>
        <begin position="1"/>
        <end position="85"/>
    </location>
</feature>